<protein>
    <recommendedName>
        <fullName evidence="1">non-specific serine/threonine protein kinase</fullName>
        <ecNumber evidence="1">2.7.11.1</ecNumber>
    </recommendedName>
</protein>
<evidence type="ECO:0000256" key="6">
    <source>
        <dbReference type="ARBA" id="ARBA00022840"/>
    </source>
</evidence>
<evidence type="ECO:0000256" key="2">
    <source>
        <dbReference type="ARBA" id="ARBA00022527"/>
    </source>
</evidence>
<evidence type="ECO:0000259" key="8">
    <source>
        <dbReference type="PROSITE" id="PS50011"/>
    </source>
</evidence>
<keyword evidence="4" id="KW-0547">Nucleotide-binding</keyword>
<feature type="compositionally biased region" description="Pro residues" evidence="7">
    <location>
        <begin position="326"/>
        <end position="336"/>
    </location>
</feature>
<feature type="compositionally biased region" description="Low complexity" evidence="7">
    <location>
        <begin position="349"/>
        <end position="363"/>
    </location>
</feature>
<dbReference type="PROSITE" id="PS50011">
    <property type="entry name" value="PROTEIN_KINASE_DOM"/>
    <property type="match status" value="1"/>
</dbReference>
<dbReference type="Proteomes" id="UP000234331">
    <property type="component" value="Unassembled WGS sequence"/>
</dbReference>
<evidence type="ECO:0000256" key="4">
    <source>
        <dbReference type="ARBA" id="ARBA00022741"/>
    </source>
</evidence>
<dbReference type="SUPFAM" id="SSF53955">
    <property type="entry name" value="Lysozyme-like"/>
    <property type="match status" value="1"/>
</dbReference>
<evidence type="ECO:0000256" key="5">
    <source>
        <dbReference type="ARBA" id="ARBA00022777"/>
    </source>
</evidence>
<dbReference type="PANTHER" id="PTHR43289">
    <property type="entry name" value="MITOGEN-ACTIVATED PROTEIN KINASE KINASE KINASE 20-RELATED"/>
    <property type="match status" value="1"/>
</dbReference>
<dbReference type="InterPro" id="IPR000719">
    <property type="entry name" value="Prot_kinase_dom"/>
</dbReference>
<feature type="region of interest" description="Disordered" evidence="7">
    <location>
        <begin position="398"/>
        <end position="431"/>
    </location>
</feature>
<reference evidence="9 10" key="1">
    <citation type="submission" date="2017-06" db="EMBL/GenBank/DDBJ databases">
        <authorList>
            <person name="Kim H.J."/>
            <person name="Triplett B.A."/>
        </authorList>
    </citation>
    <scope>NUCLEOTIDE SEQUENCE [LARGE SCALE GENOMIC DNA]</scope>
    <source>
        <strain evidence="9">FRACA_ARgP5</strain>
    </source>
</reference>
<keyword evidence="3" id="KW-0808">Transferase</keyword>
<dbReference type="InterPro" id="IPR011009">
    <property type="entry name" value="Kinase-like_dom_sf"/>
</dbReference>
<dbReference type="InterPro" id="IPR023346">
    <property type="entry name" value="Lysozyme-like_dom_sf"/>
</dbReference>
<feature type="compositionally biased region" description="Low complexity" evidence="7">
    <location>
        <begin position="413"/>
        <end position="427"/>
    </location>
</feature>
<dbReference type="Gene3D" id="1.10.530.10">
    <property type="match status" value="1"/>
</dbReference>
<dbReference type="AlphaFoldDB" id="A0A2I2KYE5"/>
<keyword evidence="6" id="KW-0067">ATP-binding</keyword>
<keyword evidence="2" id="KW-0723">Serine/threonine-protein kinase</keyword>
<evidence type="ECO:0000256" key="1">
    <source>
        <dbReference type="ARBA" id="ARBA00012513"/>
    </source>
</evidence>
<feature type="domain" description="Protein kinase" evidence="8">
    <location>
        <begin position="30"/>
        <end position="314"/>
    </location>
</feature>
<feature type="region of interest" description="Disordered" evidence="7">
    <location>
        <begin position="320"/>
        <end position="372"/>
    </location>
</feature>
<keyword evidence="10" id="KW-1185">Reference proteome</keyword>
<keyword evidence="5 9" id="KW-0418">Kinase</keyword>
<dbReference type="CDD" id="cd00254">
    <property type="entry name" value="LT-like"/>
    <property type="match status" value="1"/>
</dbReference>
<dbReference type="Gene3D" id="1.10.510.10">
    <property type="entry name" value="Transferase(Phosphotransferase) domain 1"/>
    <property type="match status" value="1"/>
</dbReference>
<proteinExistence type="predicted"/>
<dbReference type="PANTHER" id="PTHR43289:SF6">
    <property type="entry name" value="SERINE_THREONINE-PROTEIN KINASE NEKL-3"/>
    <property type="match status" value="1"/>
</dbReference>
<name>A0A2I2KYE5_9ACTN</name>
<dbReference type="Gene3D" id="3.30.200.20">
    <property type="entry name" value="Phosphorylase Kinase, domain 1"/>
    <property type="match status" value="1"/>
</dbReference>
<sequence length="585" mass="60716">MTGLADASAADAATVGWAVRVPCGYRVGRWTVTEPIATGGWGSVYAARREDGAGPAAAAGPPREAALKFLPTGTLTPRQVGQLADMAARETRNHRLLAHPRLIRAFETLVVDDPARPVLDGAVVIVMERATGSLRDLILRSGDGPVPGAPRLAAQICAGLAYLHGAGWVHGDIKPANVLMMADGSVRLSDLGLADELHGTHAYAPPVASPDFAPPERWDERMGERGFATRPSADVWALGVTAHLLLSGAHPFDGATPHARALAAARYAAGAAPLTLSAELPAGWDGVIRDCLAPTHDRRRAHPADLLLTRMNALAGEEPADQIPASQPPPDHPPLEPISLEPISPDGPVPDGDAAAALSAGGSAARGGGPRPGARRRLAFLAATLVTATAATLGVFTLGDSGDRQESPGRQTSAAGGASPAASGPASDQLLRGDAGIPARYRQLIVDAGRACREPGLSPALVAAMLRVESNFDPDLADPARGEYGIARWTPSVLRYYLPDGQRDAEPHPPFPPEISIPAVGRFLCFLGPRLVGVPGDAGLLLAAAYRTSATAVVRSGGPPADTLGYVGDVRRFRDRYDPRTPAAN</sequence>
<dbReference type="GO" id="GO:0004674">
    <property type="term" value="F:protein serine/threonine kinase activity"/>
    <property type="evidence" value="ECO:0007669"/>
    <property type="project" value="UniProtKB-KW"/>
</dbReference>
<organism evidence="9 10">
    <name type="scientific">Frankia canadensis</name>
    <dbReference type="NCBI Taxonomy" id="1836972"/>
    <lineage>
        <taxon>Bacteria</taxon>
        <taxon>Bacillati</taxon>
        <taxon>Actinomycetota</taxon>
        <taxon>Actinomycetes</taxon>
        <taxon>Frankiales</taxon>
        <taxon>Frankiaceae</taxon>
        <taxon>Frankia</taxon>
    </lineage>
</organism>
<evidence type="ECO:0000256" key="3">
    <source>
        <dbReference type="ARBA" id="ARBA00022679"/>
    </source>
</evidence>
<dbReference type="EMBL" id="FZMO01000445">
    <property type="protein sequence ID" value="SNQ50685.1"/>
    <property type="molecule type" value="Genomic_DNA"/>
</dbReference>
<dbReference type="Pfam" id="PF00069">
    <property type="entry name" value="Pkinase"/>
    <property type="match status" value="1"/>
</dbReference>
<dbReference type="SUPFAM" id="SSF56112">
    <property type="entry name" value="Protein kinase-like (PK-like)"/>
    <property type="match status" value="1"/>
</dbReference>
<dbReference type="EC" id="2.7.11.1" evidence="1"/>
<evidence type="ECO:0000256" key="7">
    <source>
        <dbReference type="SAM" id="MobiDB-lite"/>
    </source>
</evidence>
<evidence type="ECO:0000313" key="9">
    <source>
        <dbReference type="EMBL" id="SNQ50685.1"/>
    </source>
</evidence>
<gene>
    <name evidence="9" type="ORF">FRACA_50073</name>
</gene>
<dbReference type="RefSeq" id="WP_207770505.1">
    <property type="nucleotide sequence ID" value="NZ_FZMO01000445.1"/>
</dbReference>
<accession>A0A2I2KYE5</accession>
<dbReference type="SMART" id="SM00220">
    <property type="entry name" value="S_TKc"/>
    <property type="match status" value="1"/>
</dbReference>
<dbReference type="GO" id="GO:0005524">
    <property type="term" value="F:ATP binding"/>
    <property type="evidence" value="ECO:0007669"/>
    <property type="project" value="UniProtKB-KW"/>
</dbReference>
<evidence type="ECO:0000313" key="10">
    <source>
        <dbReference type="Proteomes" id="UP000234331"/>
    </source>
</evidence>